<dbReference type="PANTHER" id="PTHR43625:SF40">
    <property type="entry name" value="ALDO-KETO REDUCTASE YAKC [NADP(+)]"/>
    <property type="match status" value="1"/>
</dbReference>
<accession>A0A1Q8CKY0</accession>
<evidence type="ECO:0000256" key="1">
    <source>
        <dbReference type="ARBA" id="ARBA00023002"/>
    </source>
</evidence>
<dbReference type="OrthoDB" id="3216283at2"/>
<dbReference type="InterPro" id="IPR023210">
    <property type="entry name" value="NADP_OxRdtase_dom"/>
</dbReference>
<dbReference type="RefSeq" id="WP_075128050.1">
    <property type="nucleotide sequence ID" value="NZ_MSIE01000046.1"/>
</dbReference>
<comment type="caution">
    <text evidence="3">The sequence shown here is derived from an EMBL/GenBank/DDBJ whole genome shotgun (WGS) entry which is preliminary data.</text>
</comment>
<dbReference type="Proteomes" id="UP000185596">
    <property type="component" value="Unassembled WGS sequence"/>
</dbReference>
<dbReference type="EMBL" id="MSIE01000046">
    <property type="protein sequence ID" value="OLF15021.1"/>
    <property type="molecule type" value="Genomic_DNA"/>
</dbReference>
<keyword evidence="4" id="KW-1185">Reference proteome</keyword>
<dbReference type="STRING" id="1912961.BU204_24300"/>
<name>A0A1Q8CKY0_9PSEU</name>
<keyword evidence="1" id="KW-0560">Oxidoreductase</keyword>
<dbReference type="InterPro" id="IPR050791">
    <property type="entry name" value="Aldo-Keto_reductase"/>
</dbReference>
<organism evidence="3 4">
    <name type="scientific">Actinophytocola xanthii</name>
    <dbReference type="NCBI Taxonomy" id="1912961"/>
    <lineage>
        <taxon>Bacteria</taxon>
        <taxon>Bacillati</taxon>
        <taxon>Actinomycetota</taxon>
        <taxon>Actinomycetes</taxon>
        <taxon>Pseudonocardiales</taxon>
        <taxon>Pseudonocardiaceae</taxon>
    </lineage>
</organism>
<dbReference type="SUPFAM" id="SSF51430">
    <property type="entry name" value="NAD(P)-linked oxidoreductase"/>
    <property type="match status" value="1"/>
</dbReference>
<protein>
    <submittedName>
        <fullName evidence="3">Aldo/keto reductase</fullName>
    </submittedName>
</protein>
<dbReference type="Pfam" id="PF00248">
    <property type="entry name" value="Aldo_ket_red"/>
    <property type="match status" value="1"/>
</dbReference>
<reference evidence="3 4" key="1">
    <citation type="submission" date="2016-12" db="EMBL/GenBank/DDBJ databases">
        <title>The draft genome sequence of Actinophytocola sp. 11-183.</title>
        <authorList>
            <person name="Wang W."/>
            <person name="Yuan L."/>
        </authorList>
    </citation>
    <scope>NUCLEOTIDE SEQUENCE [LARGE SCALE GENOMIC DNA]</scope>
    <source>
        <strain evidence="3 4">11-183</strain>
    </source>
</reference>
<dbReference type="GO" id="GO:0005737">
    <property type="term" value="C:cytoplasm"/>
    <property type="evidence" value="ECO:0007669"/>
    <property type="project" value="TreeGrafter"/>
</dbReference>
<dbReference type="AlphaFoldDB" id="A0A1Q8CKY0"/>
<dbReference type="InterPro" id="IPR036812">
    <property type="entry name" value="NAD(P)_OxRdtase_dom_sf"/>
</dbReference>
<dbReference type="CDD" id="cd19076">
    <property type="entry name" value="AKR_AKR13A_13D"/>
    <property type="match status" value="1"/>
</dbReference>
<evidence type="ECO:0000313" key="3">
    <source>
        <dbReference type="EMBL" id="OLF15021.1"/>
    </source>
</evidence>
<sequence length="330" mass="36043">MKTRKLGSHGLVVSAQGLGCMGMSVAYGPADKQESIATIRRALELGVLMLDTADMYGPHHNERLIATALAGRRDDIVLASKFGNEIDDDGNITWRINGRPEYVRRAVDGTLRRLGTDHLDLYYQHRVDVEVPVEETFGALAELVAAGKVRYLGISEAGADTIRRAHAVHPLTAVQTEYSLFTREIEDNGVLDTVRELGIGFVAYSPLGRGFLSGAIRSVDDFAPNDFRRVAPRFQGENFAKNLAVVDKVREIAERRNVTPAQLALAWVHAQGHDIVTIPGTTNRKHLEQNVAAAGIELTESELDAIERIAPSGFASGDRYPAPAMAHLDL</sequence>
<dbReference type="PANTHER" id="PTHR43625">
    <property type="entry name" value="AFLATOXIN B1 ALDEHYDE REDUCTASE"/>
    <property type="match status" value="1"/>
</dbReference>
<evidence type="ECO:0000259" key="2">
    <source>
        <dbReference type="Pfam" id="PF00248"/>
    </source>
</evidence>
<dbReference type="GO" id="GO:0016491">
    <property type="term" value="F:oxidoreductase activity"/>
    <property type="evidence" value="ECO:0007669"/>
    <property type="project" value="UniProtKB-KW"/>
</dbReference>
<gene>
    <name evidence="3" type="ORF">BU204_24300</name>
</gene>
<feature type="domain" description="NADP-dependent oxidoreductase" evidence="2">
    <location>
        <begin position="17"/>
        <end position="309"/>
    </location>
</feature>
<proteinExistence type="predicted"/>
<dbReference type="Gene3D" id="3.20.20.100">
    <property type="entry name" value="NADP-dependent oxidoreductase domain"/>
    <property type="match status" value="1"/>
</dbReference>
<evidence type="ECO:0000313" key="4">
    <source>
        <dbReference type="Proteomes" id="UP000185596"/>
    </source>
</evidence>